<protein>
    <submittedName>
        <fullName evidence="2">Uncharacterized protein</fullName>
    </submittedName>
</protein>
<feature type="compositionally biased region" description="Low complexity" evidence="1">
    <location>
        <begin position="35"/>
        <end position="62"/>
    </location>
</feature>
<keyword evidence="3" id="KW-1185">Reference proteome</keyword>
<dbReference type="Proteomes" id="UP000308652">
    <property type="component" value="Unassembled WGS sequence"/>
</dbReference>
<dbReference type="EMBL" id="ML213600">
    <property type="protein sequence ID" value="TFK39216.1"/>
    <property type="molecule type" value="Genomic_DNA"/>
</dbReference>
<sequence>MYFPFISERSTKRQLYRRKGGGGKGGGSSGGGKSSGSSGTSGTAGRSSSVSSGGTSRSATSYGAGGGKQVAIPAGQPFAGRLSGGGTRDQVYGNQQYGSGYPGVAGRGVAGRGFPFVFWPLAWGGVAGVGTAAYLHTNEYGRPDNSSRPGGVMMTAAFPSSSGNTTFRVVSDNTTVTSLIQDIAANCSTVVKDSSSITPSAYNDSSPDPPKPEQSVQYYRASSVSLTLDGYNNTGALGDDNTPDTPLPSNIDRNLLDCLNSTIGDAVPLIDSGVSVGMLASPSGVIGFAWVIWCLTSLV</sequence>
<dbReference type="AlphaFoldDB" id="A0A5C3M4A3"/>
<evidence type="ECO:0000313" key="2">
    <source>
        <dbReference type="EMBL" id="TFK39216.1"/>
    </source>
</evidence>
<reference evidence="2 3" key="1">
    <citation type="journal article" date="2019" name="Nat. Ecol. Evol.">
        <title>Megaphylogeny resolves global patterns of mushroom evolution.</title>
        <authorList>
            <person name="Varga T."/>
            <person name="Krizsan K."/>
            <person name="Foldi C."/>
            <person name="Dima B."/>
            <person name="Sanchez-Garcia M."/>
            <person name="Sanchez-Ramirez S."/>
            <person name="Szollosi G.J."/>
            <person name="Szarkandi J.G."/>
            <person name="Papp V."/>
            <person name="Albert L."/>
            <person name="Andreopoulos W."/>
            <person name="Angelini C."/>
            <person name="Antonin V."/>
            <person name="Barry K.W."/>
            <person name="Bougher N.L."/>
            <person name="Buchanan P."/>
            <person name="Buyck B."/>
            <person name="Bense V."/>
            <person name="Catcheside P."/>
            <person name="Chovatia M."/>
            <person name="Cooper J."/>
            <person name="Damon W."/>
            <person name="Desjardin D."/>
            <person name="Finy P."/>
            <person name="Geml J."/>
            <person name="Haridas S."/>
            <person name="Hughes K."/>
            <person name="Justo A."/>
            <person name="Karasinski D."/>
            <person name="Kautmanova I."/>
            <person name="Kiss B."/>
            <person name="Kocsube S."/>
            <person name="Kotiranta H."/>
            <person name="LaButti K.M."/>
            <person name="Lechner B.E."/>
            <person name="Liimatainen K."/>
            <person name="Lipzen A."/>
            <person name="Lukacs Z."/>
            <person name="Mihaltcheva S."/>
            <person name="Morgado L.N."/>
            <person name="Niskanen T."/>
            <person name="Noordeloos M.E."/>
            <person name="Ohm R.A."/>
            <person name="Ortiz-Santana B."/>
            <person name="Ovrebo C."/>
            <person name="Racz N."/>
            <person name="Riley R."/>
            <person name="Savchenko A."/>
            <person name="Shiryaev A."/>
            <person name="Soop K."/>
            <person name="Spirin V."/>
            <person name="Szebenyi C."/>
            <person name="Tomsovsky M."/>
            <person name="Tulloss R.E."/>
            <person name="Uehling J."/>
            <person name="Grigoriev I.V."/>
            <person name="Vagvolgyi C."/>
            <person name="Papp T."/>
            <person name="Martin F.M."/>
            <person name="Miettinen O."/>
            <person name="Hibbett D.S."/>
            <person name="Nagy L.G."/>
        </authorList>
    </citation>
    <scope>NUCLEOTIDE SEQUENCE [LARGE SCALE GENOMIC DNA]</scope>
    <source>
        <strain evidence="2 3">CBS 166.37</strain>
    </source>
</reference>
<feature type="region of interest" description="Disordered" evidence="1">
    <location>
        <begin position="1"/>
        <end position="67"/>
    </location>
</feature>
<organism evidence="2 3">
    <name type="scientific">Crucibulum laeve</name>
    <dbReference type="NCBI Taxonomy" id="68775"/>
    <lineage>
        <taxon>Eukaryota</taxon>
        <taxon>Fungi</taxon>
        <taxon>Dikarya</taxon>
        <taxon>Basidiomycota</taxon>
        <taxon>Agaricomycotina</taxon>
        <taxon>Agaricomycetes</taxon>
        <taxon>Agaricomycetidae</taxon>
        <taxon>Agaricales</taxon>
        <taxon>Agaricineae</taxon>
        <taxon>Nidulariaceae</taxon>
        <taxon>Crucibulum</taxon>
    </lineage>
</organism>
<accession>A0A5C3M4A3</accession>
<dbReference type="OrthoDB" id="3365917at2759"/>
<evidence type="ECO:0000256" key="1">
    <source>
        <dbReference type="SAM" id="MobiDB-lite"/>
    </source>
</evidence>
<dbReference type="STRING" id="68775.A0A5C3M4A3"/>
<gene>
    <name evidence="2" type="ORF">BDQ12DRAFT_650289</name>
</gene>
<evidence type="ECO:0000313" key="3">
    <source>
        <dbReference type="Proteomes" id="UP000308652"/>
    </source>
</evidence>
<feature type="compositionally biased region" description="Basic residues" evidence="1">
    <location>
        <begin position="12"/>
        <end position="21"/>
    </location>
</feature>
<name>A0A5C3M4A3_9AGAR</name>
<proteinExistence type="predicted"/>
<feature type="compositionally biased region" description="Gly residues" evidence="1">
    <location>
        <begin position="22"/>
        <end position="34"/>
    </location>
</feature>